<feature type="non-terminal residue" evidence="2">
    <location>
        <position position="29"/>
    </location>
</feature>
<feature type="non-terminal residue" evidence="2">
    <location>
        <position position="1"/>
    </location>
</feature>
<gene>
    <name evidence="2" type="ORF">AVDCRST_MAG60-1303</name>
</gene>
<accession>A0A6J4NGG3</accession>
<organism evidence="2">
    <name type="scientific">uncultured Nocardioides sp</name>
    <dbReference type="NCBI Taxonomy" id="198441"/>
    <lineage>
        <taxon>Bacteria</taxon>
        <taxon>Bacillati</taxon>
        <taxon>Actinomycetota</taxon>
        <taxon>Actinomycetes</taxon>
        <taxon>Propionibacteriales</taxon>
        <taxon>Nocardioidaceae</taxon>
        <taxon>Nocardioides</taxon>
        <taxon>environmental samples</taxon>
    </lineage>
</organism>
<name>A0A6J4NGG3_9ACTN</name>
<sequence>ETQRHLRADQLCPDPRRPPHLRGGQRRPE</sequence>
<evidence type="ECO:0000256" key="1">
    <source>
        <dbReference type="SAM" id="MobiDB-lite"/>
    </source>
</evidence>
<dbReference type="AlphaFoldDB" id="A0A6J4NGG3"/>
<feature type="region of interest" description="Disordered" evidence="1">
    <location>
        <begin position="1"/>
        <end position="29"/>
    </location>
</feature>
<dbReference type="EMBL" id="CADCUN010000139">
    <property type="protein sequence ID" value="CAA9387075.1"/>
    <property type="molecule type" value="Genomic_DNA"/>
</dbReference>
<protein>
    <submittedName>
        <fullName evidence="2">Uncharacterized protein</fullName>
    </submittedName>
</protein>
<proteinExistence type="predicted"/>
<reference evidence="2" key="1">
    <citation type="submission" date="2020-02" db="EMBL/GenBank/DDBJ databases">
        <authorList>
            <person name="Meier V. D."/>
        </authorList>
    </citation>
    <scope>NUCLEOTIDE SEQUENCE</scope>
    <source>
        <strain evidence="2">AVDCRST_MAG60</strain>
    </source>
</reference>
<feature type="compositionally biased region" description="Basic residues" evidence="1">
    <location>
        <begin position="18"/>
        <end position="29"/>
    </location>
</feature>
<evidence type="ECO:0000313" key="2">
    <source>
        <dbReference type="EMBL" id="CAA9387075.1"/>
    </source>
</evidence>